<dbReference type="GO" id="GO:0042101">
    <property type="term" value="C:T cell receptor complex"/>
    <property type="evidence" value="ECO:0007669"/>
    <property type="project" value="UniProtKB-KW"/>
</dbReference>
<keyword evidence="9" id="KW-1279">T cell receptor</keyword>
<dbReference type="AlphaFoldDB" id="A0A8D2KHW1"/>
<keyword evidence="9" id="KW-0391">Immunity</keyword>
<keyword evidence="6" id="KW-1015">Disulfide bond</keyword>
<dbReference type="Proteomes" id="UP000694417">
    <property type="component" value="Unplaced"/>
</dbReference>
<evidence type="ECO:0000256" key="5">
    <source>
        <dbReference type="ARBA" id="ARBA00023136"/>
    </source>
</evidence>
<dbReference type="GO" id="GO:0002250">
    <property type="term" value="P:adaptive immune response"/>
    <property type="evidence" value="ECO:0007669"/>
    <property type="project" value="UniProtKB-KW"/>
</dbReference>
<protein>
    <recommendedName>
        <fullName evidence="11">Ig-like domain-containing protein</fullName>
    </recommendedName>
</protein>
<evidence type="ECO:0000256" key="1">
    <source>
        <dbReference type="ARBA" id="ARBA00004236"/>
    </source>
</evidence>
<keyword evidence="5" id="KW-0472">Membrane</keyword>
<dbReference type="Gene3D" id="2.60.40.10">
    <property type="entry name" value="Immunoglobulins"/>
    <property type="match status" value="1"/>
</dbReference>
<dbReference type="Ensembl" id="ENSUPAT00010016260.1">
    <property type="protein sequence ID" value="ENSUPAP00010014223.1"/>
    <property type="gene ID" value="ENSUPAG00010011436.1"/>
</dbReference>
<proteinExistence type="predicted"/>
<keyword evidence="7" id="KW-0325">Glycoprotein</keyword>
<feature type="chain" id="PRO_5034393256" description="Ig-like domain-containing protein" evidence="10">
    <location>
        <begin position="20"/>
        <end position="123"/>
    </location>
</feature>
<name>A0A8D2KHW1_UROPR</name>
<keyword evidence="3 10" id="KW-0732">Signal</keyword>
<keyword evidence="4" id="KW-1064">Adaptive immunity</keyword>
<evidence type="ECO:0000313" key="12">
    <source>
        <dbReference type="Ensembl" id="ENSUPAP00010014223.1"/>
    </source>
</evidence>
<feature type="domain" description="Ig-like" evidence="11">
    <location>
        <begin position="20"/>
        <end position="123"/>
    </location>
</feature>
<sequence>MFLKFCVVILWIQLAGVSTQQLEQRPQFLNTQEGNNLTVLCNSSSVFTSFQWYRQKPGDGPILLLTLVKGGEVKEQKGLTARFDEARKGSSLHIATLGDSASYFCAVEAQCSPGTCSLHMNDS</sequence>
<accession>A0A8D2KHW1</accession>
<dbReference type="SUPFAM" id="SSF48726">
    <property type="entry name" value="Immunoglobulin"/>
    <property type="match status" value="1"/>
</dbReference>
<feature type="signal peptide" evidence="10">
    <location>
        <begin position="1"/>
        <end position="19"/>
    </location>
</feature>
<reference evidence="12" key="1">
    <citation type="submission" date="2025-08" db="UniProtKB">
        <authorList>
            <consortium name="Ensembl"/>
        </authorList>
    </citation>
    <scope>IDENTIFICATION</scope>
</reference>
<comment type="subunit">
    <text evidence="8">Alpha-beta TR is a heterodimer composed of an alpha and beta chain; disulfide-linked. The alpha-beta TR is associated with the transmembrane signaling CD3 coreceptor proteins to form the TR-CD3 (TcR or TCR). The assembly of alpha-beta TR heterodimers with CD3 occurs in the endoplasmic reticulum where a single alpha-beta TR heterodimer associates with one CD3D-CD3E heterodimer, one CD3G-CD3E heterodimer and one CD247 homodimer forming a stable octameric structure. CD3D-CD3E and CD3G-CD3E heterodimers preferentially associate with TR alpha and TR beta chains, respectively. The association of the CD247 homodimer is the last step of TcR assembly in the endoplasmic reticulum and is required for transport to the cell surface.</text>
</comment>
<dbReference type="InterPro" id="IPR013783">
    <property type="entry name" value="Ig-like_fold"/>
</dbReference>
<dbReference type="PANTHER" id="PTHR19339:SF2">
    <property type="entry name" value="T CELL RECEPTOR ALPHA VARIABLE 22"/>
    <property type="match status" value="1"/>
</dbReference>
<dbReference type="InterPro" id="IPR051896">
    <property type="entry name" value="TCR_alpha_variable"/>
</dbReference>
<dbReference type="PANTHER" id="PTHR19339">
    <property type="entry name" value="T CELL RECEPTOR ALPHA VARIABLE 39"/>
    <property type="match status" value="1"/>
</dbReference>
<dbReference type="Pfam" id="PF07686">
    <property type="entry name" value="V-set"/>
    <property type="match status" value="1"/>
</dbReference>
<organism evidence="12 13">
    <name type="scientific">Urocitellus parryii</name>
    <name type="common">Arctic ground squirrel</name>
    <name type="synonym">Spermophilus parryii</name>
    <dbReference type="NCBI Taxonomy" id="9999"/>
    <lineage>
        <taxon>Eukaryota</taxon>
        <taxon>Metazoa</taxon>
        <taxon>Chordata</taxon>
        <taxon>Craniata</taxon>
        <taxon>Vertebrata</taxon>
        <taxon>Euteleostomi</taxon>
        <taxon>Mammalia</taxon>
        <taxon>Eutheria</taxon>
        <taxon>Euarchontoglires</taxon>
        <taxon>Glires</taxon>
        <taxon>Rodentia</taxon>
        <taxon>Sciuromorpha</taxon>
        <taxon>Sciuridae</taxon>
        <taxon>Xerinae</taxon>
        <taxon>Marmotini</taxon>
        <taxon>Urocitellus</taxon>
    </lineage>
</organism>
<evidence type="ECO:0000256" key="6">
    <source>
        <dbReference type="ARBA" id="ARBA00023157"/>
    </source>
</evidence>
<dbReference type="PROSITE" id="PS50835">
    <property type="entry name" value="IG_LIKE"/>
    <property type="match status" value="1"/>
</dbReference>
<keyword evidence="2" id="KW-1003">Cell membrane</keyword>
<evidence type="ECO:0000256" key="10">
    <source>
        <dbReference type="SAM" id="SignalP"/>
    </source>
</evidence>
<evidence type="ECO:0000256" key="3">
    <source>
        <dbReference type="ARBA" id="ARBA00022729"/>
    </source>
</evidence>
<reference evidence="12" key="2">
    <citation type="submission" date="2025-09" db="UniProtKB">
        <authorList>
            <consortium name="Ensembl"/>
        </authorList>
    </citation>
    <scope>IDENTIFICATION</scope>
</reference>
<evidence type="ECO:0000313" key="13">
    <source>
        <dbReference type="Proteomes" id="UP000694417"/>
    </source>
</evidence>
<evidence type="ECO:0000256" key="4">
    <source>
        <dbReference type="ARBA" id="ARBA00023130"/>
    </source>
</evidence>
<comment type="subcellular location">
    <subcellularLocation>
        <location evidence="1">Cell membrane</location>
    </subcellularLocation>
</comment>
<keyword evidence="13" id="KW-1185">Reference proteome</keyword>
<evidence type="ECO:0000256" key="2">
    <source>
        <dbReference type="ARBA" id="ARBA00022475"/>
    </source>
</evidence>
<dbReference type="InterPro" id="IPR013106">
    <property type="entry name" value="Ig_V-set"/>
</dbReference>
<dbReference type="GeneTree" id="ENSGT00940000153130"/>
<evidence type="ECO:0000259" key="11">
    <source>
        <dbReference type="PROSITE" id="PS50835"/>
    </source>
</evidence>
<dbReference type="InterPro" id="IPR036179">
    <property type="entry name" value="Ig-like_dom_sf"/>
</dbReference>
<evidence type="ECO:0000256" key="8">
    <source>
        <dbReference type="ARBA" id="ARBA00038651"/>
    </source>
</evidence>
<evidence type="ECO:0000256" key="9">
    <source>
        <dbReference type="ARBA" id="ARBA00043266"/>
    </source>
</evidence>
<evidence type="ECO:0000256" key="7">
    <source>
        <dbReference type="ARBA" id="ARBA00023180"/>
    </source>
</evidence>
<dbReference type="InterPro" id="IPR007110">
    <property type="entry name" value="Ig-like_dom"/>
</dbReference>